<sequence length="444" mass="49304">MLPYEPPVSIMITGASAPELADIRTWLSDYKIHTTPGQHADLIIAFTTDPAAGTRHLQISAGGGSGDDETGKHTAGNTHNLPIQSFNQDTLRLVLELLARKGQEIYKNRYYEYAFLHANDAFLIADCDHRILNVNPTAVNKFGYKPEDFLSMDIRNLFLHEKDSKDLLKNICGDDEYKNDYVLQKKNGDEFPATVAAFMMNEDQGLFLVVIRDISKRRELEHIKGKQNQLTATGKMARIIAHELRNPLYNIVLASQLLHDTEAGLASEEQAIIQRNCQRIDDLIRQLLEPGQWNQLSVAPVRVAGIVDQALKQVQDRQQLKQVAIMASIDPELTIMADTQKMETALVNLVVNAIEAIEGEERGEIAIEAGVTGDSAFIRVSDNGRGMSIGAQQELFSPYYTTKPQGMGLGLVNTLQIIEAHGGSLKFESREGHGSVFSITFPHQ</sequence>
<evidence type="ECO:0000256" key="1">
    <source>
        <dbReference type="ARBA" id="ARBA00000085"/>
    </source>
</evidence>
<dbReference type="Pfam" id="PF00512">
    <property type="entry name" value="HisKA"/>
    <property type="match status" value="1"/>
</dbReference>
<dbReference type="EC" id="2.7.13.3" evidence="2"/>
<gene>
    <name evidence="12" type="ORF">B0I18_105262</name>
</gene>
<dbReference type="InterPro" id="IPR003594">
    <property type="entry name" value="HATPase_dom"/>
</dbReference>
<dbReference type="CDD" id="cd00130">
    <property type="entry name" value="PAS"/>
    <property type="match status" value="1"/>
</dbReference>
<organism evidence="12 13">
    <name type="scientific">Taibaiella chishuiensis</name>
    <dbReference type="NCBI Taxonomy" id="1434707"/>
    <lineage>
        <taxon>Bacteria</taxon>
        <taxon>Pseudomonadati</taxon>
        <taxon>Bacteroidota</taxon>
        <taxon>Chitinophagia</taxon>
        <taxon>Chitinophagales</taxon>
        <taxon>Chitinophagaceae</taxon>
        <taxon>Taibaiella</taxon>
    </lineage>
</organism>
<evidence type="ECO:0000256" key="4">
    <source>
        <dbReference type="ARBA" id="ARBA00022679"/>
    </source>
</evidence>
<dbReference type="InterPro" id="IPR036890">
    <property type="entry name" value="HATPase_C_sf"/>
</dbReference>
<dbReference type="InterPro" id="IPR035965">
    <property type="entry name" value="PAS-like_dom_sf"/>
</dbReference>
<dbReference type="Gene3D" id="3.30.450.20">
    <property type="entry name" value="PAS domain"/>
    <property type="match status" value="1"/>
</dbReference>
<dbReference type="RefSeq" id="WP_106523568.1">
    <property type="nucleotide sequence ID" value="NZ_PYGD01000005.1"/>
</dbReference>
<dbReference type="CDD" id="cd00082">
    <property type="entry name" value="HisKA"/>
    <property type="match status" value="1"/>
</dbReference>
<evidence type="ECO:0000256" key="8">
    <source>
        <dbReference type="ARBA" id="ARBA00023012"/>
    </source>
</evidence>
<dbReference type="NCBIfam" id="TIGR00229">
    <property type="entry name" value="sensory_box"/>
    <property type="match status" value="1"/>
</dbReference>
<keyword evidence="5" id="KW-0547">Nucleotide-binding</keyword>
<evidence type="ECO:0000259" key="11">
    <source>
        <dbReference type="PROSITE" id="PS50112"/>
    </source>
</evidence>
<dbReference type="OrthoDB" id="9806995at2"/>
<dbReference type="PANTHER" id="PTHR43065:SF10">
    <property type="entry name" value="PEROXIDE STRESS-ACTIVATED HISTIDINE KINASE MAK3"/>
    <property type="match status" value="1"/>
</dbReference>
<evidence type="ECO:0000256" key="2">
    <source>
        <dbReference type="ARBA" id="ARBA00012438"/>
    </source>
</evidence>
<dbReference type="SMART" id="SM00387">
    <property type="entry name" value="HATPase_c"/>
    <property type="match status" value="1"/>
</dbReference>
<keyword evidence="13" id="KW-1185">Reference proteome</keyword>
<proteinExistence type="predicted"/>
<evidence type="ECO:0000313" key="12">
    <source>
        <dbReference type="EMBL" id="PSK91677.1"/>
    </source>
</evidence>
<keyword evidence="8" id="KW-0902">Two-component regulatory system</keyword>
<dbReference type="Proteomes" id="UP000240572">
    <property type="component" value="Unassembled WGS sequence"/>
</dbReference>
<protein>
    <recommendedName>
        <fullName evidence="2">histidine kinase</fullName>
        <ecNumber evidence="2">2.7.13.3</ecNumber>
    </recommendedName>
</protein>
<dbReference type="SMART" id="SM00388">
    <property type="entry name" value="HisKA"/>
    <property type="match status" value="1"/>
</dbReference>
<evidence type="ECO:0000256" key="7">
    <source>
        <dbReference type="ARBA" id="ARBA00022840"/>
    </source>
</evidence>
<keyword evidence="3" id="KW-0597">Phosphoprotein</keyword>
<dbReference type="PROSITE" id="PS50109">
    <property type="entry name" value="HIS_KIN"/>
    <property type="match status" value="1"/>
</dbReference>
<dbReference type="SUPFAM" id="SSF55874">
    <property type="entry name" value="ATPase domain of HSP90 chaperone/DNA topoisomerase II/histidine kinase"/>
    <property type="match status" value="1"/>
</dbReference>
<keyword evidence="7" id="KW-0067">ATP-binding</keyword>
<evidence type="ECO:0000256" key="3">
    <source>
        <dbReference type="ARBA" id="ARBA00022553"/>
    </source>
</evidence>
<comment type="catalytic activity">
    <reaction evidence="1">
        <text>ATP + protein L-histidine = ADP + protein N-phospho-L-histidine.</text>
        <dbReference type="EC" id="2.7.13.3"/>
    </reaction>
</comment>
<evidence type="ECO:0000256" key="6">
    <source>
        <dbReference type="ARBA" id="ARBA00022777"/>
    </source>
</evidence>
<dbReference type="SUPFAM" id="SSF55785">
    <property type="entry name" value="PYP-like sensor domain (PAS domain)"/>
    <property type="match status" value="1"/>
</dbReference>
<name>A0A2P8D372_9BACT</name>
<reference evidence="12 13" key="1">
    <citation type="submission" date="2018-03" db="EMBL/GenBank/DDBJ databases">
        <title>Genomic Encyclopedia of Type Strains, Phase III (KMG-III): the genomes of soil and plant-associated and newly described type strains.</title>
        <authorList>
            <person name="Whitman W."/>
        </authorList>
    </citation>
    <scope>NUCLEOTIDE SEQUENCE [LARGE SCALE GENOMIC DNA]</scope>
    <source>
        <strain evidence="12 13">CGMCC 1.12700</strain>
    </source>
</reference>
<keyword evidence="4" id="KW-0808">Transferase</keyword>
<keyword evidence="6" id="KW-0418">Kinase</keyword>
<dbReference type="SMART" id="SM00091">
    <property type="entry name" value="PAS"/>
    <property type="match status" value="1"/>
</dbReference>
<evidence type="ECO:0000259" key="10">
    <source>
        <dbReference type="PROSITE" id="PS50109"/>
    </source>
</evidence>
<evidence type="ECO:0000256" key="9">
    <source>
        <dbReference type="SAM" id="MobiDB-lite"/>
    </source>
</evidence>
<dbReference type="GO" id="GO:0000155">
    <property type="term" value="F:phosphorelay sensor kinase activity"/>
    <property type="evidence" value="ECO:0007669"/>
    <property type="project" value="InterPro"/>
</dbReference>
<evidence type="ECO:0000256" key="5">
    <source>
        <dbReference type="ARBA" id="ARBA00022741"/>
    </source>
</evidence>
<dbReference type="InterPro" id="IPR004358">
    <property type="entry name" value="Sig_transdc_His_kin-like_C"/>
</dbReference>
<feature type="domain" description="Histidine kinase" evidence="10">
    <location>
        <begin position="239"/>
        <end position="444"/>
    </location>
</feature>
<accession>A0A2P8D372</accession>
<dbReference type="Gene3D" id="1.10.287.130">
    <property type="match status" value="1"/>
</dbReference>
<dbReference type="Pfam" id="PF13426">
    <property type="entry name" value="PAS_9"/>
    <property type="match status" value="1"/>
</dbReference>
<dbReference type="EMBL" id="PYGD01000005">
    <property type="protein sequence ID" value="PSK91677.1"/>
    <property type="molecule type" value="Genomic_DNA"/>
</dbReference>
<evidence type="ECO:0000313" key="13">
    <source>
        <dbReference type="Proteomes" id="UP000240572"/>
    </source>
</evidence>
<dbReference type="PRINTS" id="PR00344">
    <property type="entry name" value="BCTRLSENSOR"/>
</dbReference>
<dbReference type="InterPro" id="IPR000014">
    <property type="entry name" value="PAS"/>
</dbReference>
<feature type="region of interest" description="Disordered" evidence="9">
    <location>
        <begin position="58"/>
        <end position="81"/>
    </location>
</feature>
<dbReference type="InterPro" id="IPR003661">
    <property type="entry name" value="HisK_dim/P_dom"/>
</dbReference>
<comment type="caution">
    <text evidence="12">The sequence shown here is derived from an EMBL/GenBank/DDBJ whole genome shotgun (WGS) entry which is preliminary data.</text>
</comment>
<dbReference type="Pfam" id="PF02518">
    <property type="entry name" value="HATPase_c"/>
    <property type="match status" value="1"/>
</dbReference>
<dbReference type="InterPro" id="IPR036097">
    <property type="entry name" value="HisK_dim/P_sf"/>
</dbReference>
<feature type="domain" description="PAS" evidence="11">
    <location>
        <begin position="107"/>
        <end position="171"/>
    </location>
</feature>
<dbReference type="Gene3D" id="3.30.565.10">
    <property type="entry name" value="Histidine kinase-like ATPase, C-terminal domain"/>
    <property type="match status" value="1"/>
</dbReference>
<dbReference type="AlphaFoldDB" id="A0A2P8D372"/>
<dbReference type="GO" id="GO:0005524">
    <property type="term" value="F:ATP binding"/>
    <property type="evidence" value="ECO:0007669"/>
    <property type="project" value="UniProtKB-KW"/>
</dbReference>
<dbReference type="SUPFAM" id="SSF47384">
    <property type="entry name" value="Homodimeric domain of signal transducing histidine kinase"/>
    <property type="match status" value="1"/>
</dbReference>
<dbReference type="InterPro" id="IPR005467">
    <property type="entry name" value="His_kinase_dom"/>
</dbReference>
<dbReference type="PANTHER" id="PTHR43065">
    <property type="entry name" value="SENSOR HISTIDINE KINASE"/>
    <property type="match status" value="1"/>
</dbReference>
<dbReference type="PROSITE" id="PS50112">
    <property type="entry name" value="PAS"/>
    <property type="match status" value="1"/>
</dbReference>